<evidence type="ECO:0000259" key="6">
    <source>
        <dbReference type="PROSITE" id="PS50937"/>
    </source>
</evidence>
<proteinExistence type="predicted"/>
<dbReference type="PRINTS" id="PR00040">
    <property type="entry name" value="HTHMERR"/>
</dbReference>
<sequence length="131" mass="15080">MNIGQAAKQSGLSAKMIRYYEQIGLLPEPERTNAGYRIYHDQDLQRLGIIQQARLLGFSSEQMKDLLTLWQNKNRQSSDVKKLAESHIEWLQAKIAEMQRMVEILQQSVDQCAGNEQAECHILNHIEQGNE</sequence>
<dbReference type="InterPro" id="IPR015358">
    <property type="entry name" value="Tscrpt_reg_MerR_DNA-bd"/>
</dbReference>
<keyword evidence="2" id="KW-0963">Cytoplasm</keyword>
<evidence type="ECO:0000313" key="8">
    <source>
        <dbReference type="EMBL" id="QGA11097.1"/>
    </source>
</evidence>
<accession>A0A5Q0P1M8</accession>
<dbReference type="InterPro" id="IPR047057">
    <property type="entry name" value="MerR_fam"/>
</dbReference>
<evidence type="ECO:0000313" key="7">
    <source>
        <dbReference type="EMBL" id="MQW92563.1"/>
    </source>
</evidence>
<evidence type="ECO:0000256" key="3">
    <source>
        <dbReference type="ARBA" id="ARBA00023015"/>
    </source>
</evidence>
<dbReference type="InterPro" id="IPR009061">
    <property type="entry name" value="DNA-bd_dom_put_sf"/>
</dbReference>
<name>A0A5Q0P1M8_9GAMM</name>
<dbReference type="EMBL" id="CP045650">
    <property type="protein sequence ID" value="QGA11097.1"/>
    <property type="molecule type" value="Genomic_DNA"/>
</dbReference>
<dbReference type="PROSITE" id="PS50937">
    <property type="entry name" value="HTH_MERR_2"/>
    <property type="match status" value="1"/>
</dbReference>
<organism evidence="7 10">
    <name type="scientific">Acinetobacter wanghuae</name>
    <dbReference type="NCBI Taxonomy" id="2662362"/>
    <lineage>
        <taxon>Bacteria</taxon>
        <taxon>Pseudomonadati</taxon>
        <taxon>Pseudomonadota</taxon>
        <taxon>Gammaproteobacteria</taxon>
        <taxon>Moraxellales</taxon>
        <taxon>Moraxellaceae</taxon>
        <taxon>Acinetobacter</taxon>
    </lineage>
</organism>
<dbReference type="PANTHER" id="PTHR30204">
    <property type="entry name" value="REDOX-CYCLING DRUG-SENSING TRANSCRIPTIONAL ACTIVATOR SOXR"/>
    <property type="match status" value="1"/>
</dbReference>
<dbReference type="Pfam" id="PF09278">
    <property type="entry name" value="MerR-DNA-bind"/>
    <property type="match status" value="1"/>
</dbReference>
<feature type="domain" description="HTH merR-type" evidence="6">
    <location>
        <begin position="1"/>
        <end position="69"/>
    </location>
</feature>
<comment type="subcellular location">
    <subcellularLocation>
        <location evidence="1">Cytoplasm</location>
    </subcellularLocation>
</comment>
<dbReference type="SUPFAM" id="SSF46955">
    <property type="entry name" value="Putative DNA-binding domain"/>
    <property type="match status" value="1"/>
</dbReference>
<evidence type="ECO:0000256" key="2">
    <source>
        <dbReference type="ARBA" id="ARBA00022490"/>
    </source>
</evidence>
<dbReference type="PANTHER" id="PTHR30204:SF94">
    <property type="entry name" value="HEAVY METAL-DEPENDENT TRANSCRIPTIONAL REGULATOR HI_0293-RELATED"/>
    <property type="match status" value="1"/>
</dbReference>
<keyword evidence="5" id="KW-0804">Transcription</keyword>
<protein>
    <submittedName>
        <fullName evidence="7">Cu(I)-responsive transcriptional regulator</fullName>
    </submittedName>
</protein>
<evidence type="ECO:0000313" key="10">
    <source>
        <dbReference type="Proteomes" id="UP000480556"/>
    </source>
</evidence>
<evidence type="ECO:0000256" key="1">
    <source>
        <dbReference type="ARBA" id="ARBA00004496"/>
    </source>
</evidence>
<dbReference type="SMART" id="SM00422">
    <property type="entry name" value="HTH_MERR"/>
    <property type="match status" value="1"/>
</dbReference>
<dbReference type="GO" id="GO:0003700">
    <property type="term" value="F:DNA-binding transcription factor activity"/>
    <property type="evidence" value="ECO:0007669"/>
    <property type="project" value="InterPro"/>
</dbReference>
<gene>
    <name evidence="7" type="primary">cueR</name>
    <name evidence="8" type="ORF">GFH30_06700</name>
    <name evidence="7" type="ORF">GHJ48_09210</name>
</gene>
<dbReference type="Proteomes" id="UP000480556">
    <property type="component" value="Unassembled WGS sequence"/>
</dbReference>
<evidence type="ECO:0000313" key="9">
    <source>
        <dbReference type="Proteomes" id="UP000327478"/>
    </source>
</evidence>
<dbReference type="GO" id="GO:0003677">
    <property type="term" value="F:DNA binding"/>
    <property type="evidence" value="ECO:0007669"/>
    <property type="project" value="UniProtKB-KW"/>
</dbReference>
<dbReference type="InterPro" id="IPR011789">
    <property type="entry name" value="CueR"/>
</dbReference>
<dbReference type="PROSITE" id="PS00552">
    <property type="entry name" value="HTH_MERR_1"/>
    <property type="match status" value="1"/>
</dbReference>
<dbReference type="NCBIfam" id="TIGR02044">
    <property type="entry name" value="CueR"/>
    <property type="match status" value="1"/>
</dbReference>
<dbReference type="AlphaFoldDB" id="A0A5Q0P1M8"/>
<reference evidence="9 10" key="1">
    <citation type="submission" date="2019-10" db="EMBL/GenBank/DDBJ databases">
        <authorList>
            <person name="Dong K."/>
        </authorList>
    </citation>
    <scope>NUCLEOTIDE SEQUENCE [LARGE SCALE GENOMIC DNA]</scope>
    <source>
        <strain evidence="8">Dk386</strain>
        <strain evidence="9">dk386</strain>
        <strain evidence="7">Dk771</strain>
        <strain evidence="10">dk771</strain>
    </source>
</reference>
<keyword evidence="4" id="KW-0238">DNA-binding</keyword>
<dbReference type="InterPro" id="IPR000551">
    <property type="entry name" value="MerR-type_HTH_dom"/>
</dbReference>
<dbReference type="RefSeq" id="WP_153371491.1">
    <property type="nucleotide sequence ID" value="NZ_CP045650.1"/>
</dbReference>
<keyword evidence="3" id="KW-0805">Transcription regulation</keyword>
<dbReference type="Gene3D" id="1.10.1660.10">
    <property type="match status" value="1"/>
</dbReference>
<dbReference type="GO" id="GO:0045893">
    <property type="term" value="P:positive regulation of DNA-templated transcription"/>
    <property type="evidence" value="ECO:0007669"/>
    <property type="project" value="InterPro"/>
</dbReference>
<dbReference type="GO" id="GO:0005737">
    <property type="term" value="C:cytoplasm"/>
    <property type="evidence" value="ECO:0007669"/>
    <property type="project" value="UniProtKB-SubCell"/>
</dbReference>
<dbReference type="GO" id="GO:0005507">
    <property type="term" value="F:copper ion binding"/>
    <property type="evidence" value="ECO:0007669"/>
    <property type="project" value="InterPro"/>
</dbReference>
<evidence type="ECO:0000256" key="5">
    <source>
        <dbReference type="ARBA" id="ARBA00023163"/>
    </source>
</evidence>
<dbReference type="Pfam" id="PF00376">
    <property type="entry name" value="MerR"/>
    <property type="match status" value="1"/>
</dbReference>
<evidence type="ECO:0000256" key="4">
    <source>
        <dbReference type="ARBA" id="ARBA00023125"/>
    </source>
</evidence>
<keyword evidence="9" id="KW-1185">Reference proteome</keyword>
<dbReference type="EMBL" id="WITK01000014">
    <property type="protein sequence ID" value="MQW92563.1"/>
    <property type="molecule type" value="Genomic_DNA"/>
</dbReference>
<dbReference type="Proteomes" id="UP000327478">
    <property type="component" value="Chromosome"/>
</dbReference>